<dbReference type="PANTHER" id="PTHR43344:SF15">
    <property type="entry name" value="PHOSPHOSERINE PHOSPHATASE SERB1"/>
    <property type="match status" value="1"/>
</dbReference>
<evidence type="ECO:0000256" key="4">
    <source>
        <dbReference type="ARBA" id="ARBA00022842"/>
    </source>
</evidence>
<dbReference type="Proteomes" id="UP000035548">
    <property type="component" value="Chromosome"/>
</dbReference>
<dbReference type="FunFam" id="3.40.50.1000:FF:000025">
    <property type="entry name" value="HAD hydrolase, family IB"/>
    <property type="match status" value="1"/>
</dbReference>
<dbReference type="InterPro" id="IPR036412">
    <property type="entry name" value="HAD-like_sf"/>
</dbReference>
<dbReference type="Gene3D" id="3.40.50.1000">
    <property type="entry name" value="HAD superfamily/HAD-like"/>
    <property type="match status" value="1"/>
</dbReference>
<dbReference type="KEGG" id="cut:CUTER_01225"/>
<proteinExistence type="inferred from homology"/>
<evidence type="ECO:0000256" key="2">
    <source>
        <dbReference type="ARBA" id="ARBA00022723"/>
    </source>
</evidence>
<dbReference type="EMBL" id="CP011546">
    <property type="protein sequence ID" value="AKK10265.1"/>
    <property type="molecule type" value="Genomic_DNA"/>
</dbReference>
<protein>
    <submittedName>
        <fullName evidence="5">HAD-superfamily subfamily IB hydrolase, TIGR01490</fullName>
        <ecNumber evidence="5">3.1.-.-</ecNumber>
    </submittedName>
</protein>
<dbReference type="AlphaFoldDB" id="A0A0G3HC50"/>
<dbReference type="InterPro" id="IPR023214">
    <property type="entry name" value="HAD_sf"/>
</dbReference>
<comment type="similarity">
    <text evidence="1">Belongs to the HAD-like hydrolase superfamily. SerB family.</text>
</comment>
<sequence length="360" mass="38308">MTPASPPDPALSSTLPSTAMEFLTVWTASRGNVRDFVENIAAPPLGEQPQREAGEAAAAAAVEEVFGLDLDSYTAGVDTVHGARAAAGAPRLTAPDPDIPVDDGAAAFFDVDNTLIQGSSLVQLGMGMARKKFFTPTDVATMTWKQAKYRLTGSENAADVEGGRRQALEFIRGRSVAELVELGRDIVDSRMITKVYSGTRELAQMHLDAGQQVWLVTATPVHLAQILAERLGFTGALGTVPEQVDGVFTGRLVGDILHGPGKAHAVAALSALEGFDLSRCTAYSDSANDLPLLSMVGTAVAINPDRRLRGEAMNRGWIIRDYRSVRRAVKTYGVPALAAAGVTLASMRVTRAGERLRRRP</sequence>
<keyword evidence="6" id="KW-1185">Reference proteome</keyword>
<dbReference type="InterPro" id="IPR050582">
    <property type="entry name" value="HAD-like_SerB"/>
</dbReference>
<gene>
    <name evidence="5" type="ORF">CUTER_01225</name>
</gene>
<dbReference type="GO" id="GO:0016787">
    <property type="term" value="F:hydrolase activity"/>
    <property type="evidence" value="ECO:0007669"/>
    <property type="project" value="UniProtKB-KW"/>
</dbReference>
<evidence type="ECO:0000313" key="6">
    <source>
        <dbReference type="Proteomes" id="UP000035548"/>
    </source>
</evidence>
<keyword evidence="3 5" id="KW-0378">Hydrolase</keyword>
<dbReference type="EC" id="3.1.-.-" evidence="5"/>
<evidence type="ECO:0000256" key="1">
    <source>
        <dbReference type="ARBA" id="ARBA00009184"/>
    </source>
</evidence>
<dbReference type="NCBIfam" id="TIGR01490">
    <property type="entry name" value="HAD-SF-IB-hyp1"/>
    <property type="match status" value="1"/>
</dbReference>
<dbReference type="SUPFAM" id="SSF56784">
    <property type="entry name" value="HAD-like"/>
    <property type="match status" value="1"/>
</dbReference>
<dbReference type="STRING" id="1072256.CUTER_01225"/>
<dbReference type="Gene3D" id="1.20.1440.100">
    <property type="entry name" value="SG protein - dephosphorylation function"/>
    <property type="match status" value="1"/>
</dbReference>
<reference evidence="5 6" key="1">
    <citation type="journal article" date="2015" name="Genome Announc.">
        <title>Virulence Factor Genes Detected in the Complete Genome Sequence of Corynebacterium uterequi DSM 45634, Isolated from the Uterus of a Maiden Mare.</title>
        <authorList>
            <person name="Ruckert C."/>
            <person name="Kriete M."/>
            <person name="Jaenicke S."/>
            <person name="Winkler A."/>
            <person name="Tauch A."/>
        </authorList>
    </citation>
    <scope>NUCLEOTIDE SEQUENCE [LARGE SCALE GENOMIC DNA]</scope>
    <source>
        <strain evidence="5 6">DSM 45634</strain>
    </source>
</reference>
<dbReference type="NCBIfam" id="TIGR01488">
    <property type="entry name" value="HAD-SF-IB"/>
    <property type="match status" value="1"/>
</dbReference>
<dbReference type="PANTHER" id="PTHR43344">
    <property type="entry name" value="PHOSPHOSERINE PHOSPHATASE"/>
    <property type="match status" value="1"/>
</dbReference>
<keyword evidence="4" id="KW-0460">Magnesium</keyword>
<accession>A0A0G3HC50</accession>
<reference evidence="6" key="2">
    <citation type="submission" date="2015-05" db="EMBL/GenBank/DDBJ databases">
        <title>Complete genome sequence of Corynebacterium uterequi DSM 45634, isolated from the uterus of a maiden mare.</title>
        <authorList>
            <person name="Ruckert C."/>
            <person name="Albersmeier A."/>
            <person name="Winkler A."/>
            <person name="Tauch A."/>
        </authorList>
    </citation>
    <scope>NUCLEOTIDE SEQUENCE [LARGE SCALE GENOMIC DNA]</scope>
    <source>
        <strain evidence="6">DSM 45634</strain>
    </source>
</reference>
<organism evidence="5 6">
    <name type="scientific">Corynebacterium uterequi</name>
    <dbReference type="NCBI Taxonomy" id="1072256"/>
    <lineage>
        <taxon>Bacteria</taxon>
        <taxon>Bacillati</taxon>
        <taxon>Actinomycetota</taxon>
        <taxon>Actinomycetes</taxon>
        <taxon>Mycobacteriales</taxon>
        <taxon>Corynebacteriaceae</taxon>
        <taxon>Corynebacterium</taxon>
    </lineage>
</organism>
<evidence type="ECO:0000256" key="3">
    <source>
        <dbReference type="ARBA" id="ARBA00022801"/>
    </source>
</evidence>
<dbReference type="Pfam" id="PF12710">
    <property type="entry name" value="HAD"/>
    <property type="match status" value="1"/>
</dbReference>
<keyword evidence="2" id="KW-0479">Metal-binding</keyword>
<dbReference type="GO" id="GO:0046872">
    <property type="term" value="F:metal ion binding"/>
    <property type="evidence" value="ECO:0007669"/>
    <property type="project" value="UniProtKB-KW"/>
</dbReference>
<dbReference type="InterPro" id="IPR006385">
    <property type="entry name" value="HAD_hydro_SerB1"/>
</dbReference>
<dbReference type="PATRIC" id="fig|1072256.5.peg.235"/>
<evidence type="ECO:0000313" key="5">
    <source>
        <dbReference type="EMBL" id="AKK10265.1"/>
    </source>
</evidence>
<name>A0A0G3HC50_9CORY</name>
<dbReference type="CDD" id="cd02612">
    <property type="entry name" value="HAD_PGPPase"/>
    <property type="match status" value="1"/>
</dbReference>